<dbReference type="GO" id="GO:0016491">
    <property type="term" value="F:oxidoreductase activity"/>
    <property type="evidence" value="ECO:0007669"/>
    <property type="project" value="UniProtKB-KW"/>
</dbReference>
<keyword evidence="2" id="KW-0560">Oxidoreductase</keyword>
<dbReference type="InterPro" id="IPR008775">
    <property type="entry name" value="Phytyl_CoA_dOase-like"/>
</dbReference>
<dbReference type="AlphaFoldDB" id="A0A0G4IB55"/>
<dbReference type="GO" id="GO:0046872">
    <property type="term" value="F:metal ion binding"/>
    <property type="evidence" value="ECO:0007669"/>
    <property type="project" value="UniProtKB-KW"/>
</dbReference>
<dbReference type="PANTHER" id="PTHR20883:SF48">
    <property type="entry name" value="ECTOINE DIOXYGENASE"/>
    <property type="match status" value="1"/>
</dbReference>
<evidence type="ECO:0000259" key="3">
    <source>
        <dbReference type="PROSITE" id="PS51471"/>
    </source>
</evidence>
<evidence type="ECO:0000313" key="4">
    <source>
        <dbReference type="EMBL" id="CEM54279.1"/>
    </source>
</evidence>
<accession>A0A0G4IB55</accession>
<dbReference type="SUPFAM" id="SSF51197">
    <property type="entry name" value="Clavaminate synthase-like"/>
    <property type="match status" value="1"/>
</dbReference>
<proteinExistence type="inferred from homology"/>
<sequence>MTPDCNDPLSAFRADGYVVSPRLLEVELPALLTMAKDALKREPGEKFASAHWNEGGFLFDDRKRLFKVQGAALHMPELIELAFGNSKVLDLVRHVCDFTSALDVFGTKFFPLWPLGGRSVGWHQDHYYFGTESSRQIISCGVYLEDTDRENGCLRIIPKSHLLGRLLEHSGDGKAGGFESGEWVDMERCPELLADAVDVAVPAGSVVLFDARVLHAAYENRTADRTRLSLFGHYVPQSLQFQWRGTDFSYGLYADRHHVGHREGEAA</sequence>
<dbReference type="EMBL" id="CDMZ01005772">
    <property type="protein sequence ID" value="CEM54279.1"/>
    <property type="molecule type" value="Genomic_DNA"/>
</dbReference>
<reference evidence="4" key="1">
    <citation type="submission" date="2014-11" db="EMBL/GenBank/DDBJ databases">
        <authorList>
            <person name="Otto D Thomas"/>
            <person name="Naeem Raeece"/>
        </authorList>
    </citation>
    <scope>NUCLEOTIDE SEQUENCE</scope>
</reference>
<protein>
    <recommendedName>
        <fullName evidence="3">Fe2OG dioxygenase domain-containing protein</fullName>
    </recommendedName>
</protein>
<gene>
    <name evidence="4" type="ORF">Cvel_12657</name>
</gene>
<dbReference type="Pfam" id="PF05721">
    <property type="entry name" value="PhyH"/>
    <property type="match status" value="1"/>
</dbReference>
<dbReference type="PROSITE" id="PS51471">
    <property type="entry name" value="FE2OG_OXY"/>
    <property type="match status" value="1"/>
</dbReference>
<keyword evidence="2" id="KW-0479">Metal-binding</keyword>
<evidence type="ECO:0000256" key="2">
    <source>
        <dbReference type="RuleBase" id="RU003682"/>
    </source>
</evidence>
<name>A0A0G4IB55_9ALVE</name>
<organism evidence="4">
    <name type="scientific">Chromera velia CCMP2878</name>
    <dbReference type="NCBI Taxonomy" id="1169474"/>
    <lineage>
        <taxon>Eukaryota</taxon>
        <taxon>Sar</taxon>
        <taxon>Alveolata</taxon>
        <taxon>Colpodellida</taxon>
        <taxon>Chromeraceae</taxon>
        <taxon>Chromera</taxon>
    </lineage>
</organism>
<dbReference type="VEuPathDB" id="CryptoDB:Cvel_12657"/>
<feature type="domain" description="Fe2OG dioxygenase" evidence="3">
    <location>
        <begin position="97"/>
        <end position="236"/>
    </location>
</feature>
<dbReference type="InterPro" id="IPR005123">
    <property type="entry name" value="Oxoglu/Fe-dep_dioxygenase_dom"/>
</dbReference>
<keyword evidence="2" id="KW-0408">Iron</keyword>
<comment type="cofactor">
    <cofactor evidence="1">
        <name>Fe cation</name>
        <dbReference type="ChEBI" id="CHEBI:24875"/>
    </cofactor>
</comment>
<evidence type="ECO:0000256" key="1">
    <source>
        <dbReference type="ARBA" id="ARBA00001962"/>
    </source>
</evidence>
<dbReference type="Gene3D" id="2.60.120.620">
    <property type="entry name" value="q2cbj1_9rhob like domain"/>
    <property type="match status" value="1"/>
</dbReference>
<comment type="similarity">
    <text evidence="2">Belongs to the iron/ascorbate-dependent oxidoreductase family.</text>
</comment>
<dbReference type="PANTHER" id="PTHR20883">
    <property type="entry name" value="PHYTANOYL-COA DIOXYGENASE DOMAIN CONTAINING 1"/>
    <property type="match status" value="1"/>
</dbReference>